<dbReference type="Pfam" id="PF18738">
    <property type="entry name" value="HEPN_DZIP3"/>
    <property type="match status" value="1"/>
</dbReference>
<evidence type="ECO:0000313" key="3">
    <source>
        <dbReference type="Proteomes" id="UP000683360"/>
    </source>
</evidence>
<dbReference type="EMBL" id="CAJPWZ010000527">
    <property type="protein sequence ID" value="CAG2195661.1"/>
    <property type="molecule type" value="Genomic_DNA"/>
</dbReference>
<evidence type="ECO:0000259" key="1">
    <source>
        <dbReference type="Pfam" id="PF18738"/>
    </source>
</evidence>
<reference evidence="2" key="1">
    <citation type="submission" date="2021-03" db="EMBL/GenBank/DDBJ databases">
        <authorList>
            <person name="Bekaert M."/>
        </authorList>
    </citation>
    <scope>NUCLEOTIDE SEQUENCE</scope>
</reference>
<sequence length="424" mass="48681">MHTNAVPTISIQTNESMTNCIYAKSLCSEEGQIVYTEDSSKNDKTCRCDYRRNYSFTKTPKHVCYCIPTEEDCSCYIKACQLNFTLSTVIGAIGAFFVATENLHQIPFTVSYTAPKWLRRKLQSSERCIGGCQTDTDETDIRRTVKTSETDASYKSTTYDQTNGNTVTSDDLDITIVIHLLVTLTNIEVGDLYPVQSDERISAMLSRIKYIRNELAQSYEGTLSGDKFNKYWDDIAQVMSRPMLLANCQFKTNKDEQDCDTSKQCELSNITIETDRIYIFLSLFDNLSYFGVVSVKDDLTFKRIQIPKDFYLPNRTRHFKDLTDEEINFLLVVYGLTKIVYPAIKDEFDTKCPDHELEKIRMEIYEQQRTVGIKDSHSDKKKNIYLTQKQQEQLLSPKAVVHIGGKEYDEKFANLPDITNSLGQ</sequence>
<dbReference type="OrthoDB" id="6090904at2759"/>
<proteinExistence type="predicted"/>
<comment type="caution">
    <text evidence="2">The sequence shown here is derived from an EMBL/GenBank/DDBJ whole genome shotgun (WGS) entry which is preliminary data.</text>
</comment>
<organism evidence="2 3">
    <name type="scientific">Mytilus edulis</name>
    <name type="common">Blue mussel</name>
    <dbReference type="NCBI Taxonomy" id="6550"/>
    <lineage>
        <taxon>Eukaryota</taxon>
        <taxon>Metazoa</taxon>
        <taxon>Spiralia</taxon>
        <taxon>Lophotrochozoa</taxon>
        <taxon>Mollusca</taxon>
        <taxon>Bivalvia</taxon>
        <taxon>Autobranchia</taxon>
        <taxon>Pteriomorphia</taxon>
        <taxon>Mytilida</taxon>
        <taxon>Mytiloidea</taxon>
        <taxon>Mytilidae</taxon>
        <taxon>Mytilinae</taxon>
        <taxon>Mytilus</taxon>
    </lineage>
</organism>
<evidence type="ECO:0000313" key="2">
    <source>
        <dbReference type="EMBL" id="CAG2195661.1"/>
    </source>
</evidence>
<accession>A0A8S3QJE6</accession>
<protein>
    <recommendedName>
        <fullName evidence="1">DZIP3-like HEPN domain-containing protein</fullName>
    </recommendedName>
</protein>
<keyword evidence="3" id="KW-1185">Reference proteome</keyword>
<dbReference type="AlphaFoldDB" id="A0A8S3QJE6"/>
<gene>
    <name evidence="2" type="ORF">MEDL_10626</name>
</gene>
<feature type="domain" description="DZIP3-like HEPN" evidence="1">
    <location>
        <begin position="158"/>
        <end position="241"/>
    </location>
</feature>
<dbReference type="Proteomes" id="UP000683360">
    <property type="component" value="Unassembled WGS sequence"/>
</dbReference>
<name>A0A8S3QJE6_MYTED</name>
<dbReference type="InterPro" id="IPR041249">
    <property type="entry name" value="HEPN_DZIP3"/>
</dbReference>